<dbReference type="Pfam" id="PF22486">
    <property type="entry name" value="MATH_2"/>
    <property type="match status" value="1"/>
</dbReference>
<accession>F2E0D1</accession>
<evidence type="ECO:0000313" key="5">
    <source>
        <dbReference type="EMBL" id="BAK00803.1"/>
    </source>
</evidence>
<dbReference type="InterPro" id="IPR002083">
    <property type="entry name" value="MATH/TRAF_dom"/>
</dbReference>
<dbReference type="SMART" id="SM00225">
    <property type="entry name" value="BTB"/>
    <property type="match status" value="1"/>
</dbReference>
<dbReference type="RefSeq" id="XP_044985706.1">
    <property type="nucleotide sequence ID" value="XM_045129771.1"/>
</dbReference>
<dbReference type="Pfam" id="PF00651">
    <property type="entry name" value="BTB"/>
    <property type="match status" value="1"/>
</dbReference>
<evidence type="ECO:0000259" key="4">
    <source>
        <dbReference type="PROSITE" id="PS50144"/>
    </source>
</evidence>
<dbReference type="CDD" id="cd00121">
    <property type="entry name" value="MATH"/>
    <property type="match status" value="1"/>
</dbReference>
<dbReference type="Pfam" id="PF24570">
    <property type="entry name" value="BACK_BPM_SPOP"/>
    <property type="match status" value="1"/>
</dbReference>
<evidence type="ECO:0000256" key="2">
    <source>
        <dbReference type="ARBA" id="ARBA00010846"/>
    </source>
</evidence>
<dbReference type="InterPro" id="IPR000210">
    <property type="entry name" value="BTB/POZ_dom"/>
</dbReference>
<dbReference type="Proteomes" id="UP000011116">
    <property type="component" value="Chromosome 5H"/>
</dbReference>
<organism evidence="5">
    <name type="scientific">Hordeum vulgare subsp. vulgare</name>
    <name type="common">Domesticated barley</name>
    <dbReference type="NCBI Taxonomy" id="112509"/>
    <lineage>
        <taxon>Eukaryota</taxon>
        <taxon>Viridiplantae</taxon>
        <taxon>Streptophyta</taxon>
        <taxon>Embryophyta</taxon>
        <taxon>Tracheophyta</taxon>
        <taxon>Spermatophyta</taxon>
        <taxon>Magnoliopsida</taxon>
        <taxon>Liliopsida</taxon>
        <taxon>Poales</taxon>
        <taxon>Poaceae</taxon>
        <taxon>BOP clade</taxon>
        <taxon>Pooideae</taxon>
        <taxon>Triticodae</taxon>
        <taxon>Triticeae</taxon>
        <taxon>Hordeinae</taxon>
        <taxon>Hordeum</taxon>
    </lineage>
</organism>
<reference evidence="5" key="1">
    <citation type="journal article" date="2011" name="Plant Physiol.">
        <title>Comprehensive sequence analysis of 24,783 barley full-length cDNAs derived from 12 clone libraries.</title>
        <authorList>
            <person name="Matsumoto T."/>
            <person name="Tanaka T."/>
            <person name="Sakai H."/>
            <person name="Amano N."/>
            <person name="Kanamori H."/>
            <person name="Kurita K."/>
            <person name="Kikuta A."/>
            <person name="Kamiya K."/>
            <person name="Yamamoto M."/>
            <person name="Ikawa H."/>
            <person name="Fujii N."/>
            <person name="Hori K."/>
            <person name="Itoh T."/>
            <person name="Sato K."/>
        </authorList>
    </citation>
    <scope>NUCLEOTIDE SEQUENCE</scope>
    <source>
        <tissue evidence="5">Shoot and root</tissue>
    </source>
</reference>
<dbReference type="KEGG" id="hvg:123453016"/>
<dbReference type="SUPFAM" id="SSF49599">
    <property type="entry name" value="TRAF domain-like"/>
    <property type="match status" value="1"/>
</dbReference>
<reference evidence="7" key="2">
    <citation type="journal article" date="2012" name="Nature">
        <title>A physical, genetic and functional sequence assembly of the barley genome.</title>
        <authorList>
            <consortium name="The International Barley Genome Sequencing Consortium"/>
            <person name="Mayer K.F."/>
            <person name="Waugh R."/>
            <person name="Brown J.W."/>
            <person name="Schulman A."/>
            <person name="Langridge P."/>
            <person name="Platzer M."/>
            <person name="Fincher G.B."/>
            <person name="Muehlbauer G.J."/>
            <person name="Sato K."/>
            <person name="Close T.J."/>
            <person name="Wise R.P."/>
            <person name="Stein N."/>
        </authorList>
    </citation>
    <scope>NUCLEOTIDE SEQUENCE [LARGE SCALE GENOMIC DNA]</scope>
    <source>
        <strain evidence="7">cv. Morex</strain>
    </source>
</reference>
<evidence type="ECO:0000256" key="1">
    <source>
        <dbReference type="ARBA" id="ARBA00004906"/>
    </source>
</evidence>
<keyword evidence="7" id="KW-1185">Reference proteome</keyword>
<dbReference type="SUPFAM" id="SSF54695">
    <property type="entry name" value="POZ domain"/>
    <property type="match status" value="1"/>
</dbReference>
<dbReference type="InterPro" id="IPR011333">
    <property type="entry name" value="SKP1/BTB/POZ_sf"/>
</dbReference>
<dbReference type="GeneID" id="123453016"/>
<evidence type="ECO:0000259" key="3">
    <source>
        <dbReference type="PROSITE" id="PS50097"/>
    </source>
</evidence>
<dbReference type="RefSeq" id="XP_044985707.1">
    <property type="nucleotide sequence ID" value="XM_045129772.1"/>
</dbReference>
<proteinExistence type="evidence at transcript level"/>
<gene>
    <name evidence="6" type="primary">LOC123453016</name>
</gene>
<name>F2E0D1_HORVV</name>
<dbReference type="PROSITE" id="PS50097">
    <property type="entry name" value="BTB"/>
    <property type="match status" value="1"/>
</dbReference>
<dbReference type="Gene3D" id="3.30.710.10">
    <property type="entry name" value="Potassium Channel Kv1.1, Chain A"/>
    <property type="match status" value="1"/>
</dbReference>
<feature type="domain" description="BTB" evidence="3">
    <location>
        <begin position="217"/>
        <end position="286"/>
    </location>
</feature>
<dbReference type="PROSITE" id="PS50144">
    <property type="entry name" value="MATH"/>
    <property type="match status" value="1"/>
</dbReference>
<dbReference type="OrthoDB" id="6359816at2759"/>
<dbReference type="SMR" id="F2E0D1"/>
<dbReference type="AlphaFoldDB" id="F2E0D1"/>
<dbReference type="Gramene" id="HORVU.MOREX.r3.5HG0425050.1">
    <property type="protein sequence ID" value="HORVU.MOREX.r3.5HG0425050.1.CDS1"/>
    <property type="gene ID" value="HORVU.MOREX.r3.5HG0425050"/>
</dbReference>
<dbReference type="InterPro" id="IPR056423">
    <property type="entry name" value="BACK_BPM_SPOP"/>
</dbReference>
<evidence type="ECO:0000313" key="6">
    <source>
        <dbReference type="EnsemblPlants" id="HORVU.MOREX.r3.5HG0425050.1.CDS1"/>
    </source>
</evidence>
<dbReference type="HOGENOM" id="CLU_004253_2_1_1"/>
<dbReference type="InterPro" id="IPR008974">
    <property type="entry name" value="TRAF-like"/>
</dbReference>
<protein>
    <submittedName>
        <fullName evidence="5">Predicted protein</fullName>
    </submittedName>
</protein>
<reference evidence="6" key="3">
    <citation type="submission" date="2020-10" db="EMBL/GenBank/DDBJ databases">
        <authorList>
            <person name="Scholz U."/>
            <person name="Mascher M."/>
            <person name="Fiebig A."/>
        </authorList>
    </citation>
    <scope>NUCLEOTIDE SEQUENCE [LARGE SCALE GENOMIC DNA]</scope>
    <source>
        <strain evidence="6">cv. Morex</strain>
    </source>
</reference>
<sequence length="389" mass="43407">MSSFAGVSVVEDGKLSFATASTVRTSADCGYHLLVVHGYSRTKKRGRTFNGTISYSFMLEGDSRTKKCEPRFYGIKSRPFMVGGRWWIVEYYPNGVDSDFANFISVDLHCVPDEANEEHVEAKFALSFVDEVEIQNPVYLAQREACNLSDATSWSSDRFIRRDNLELSGNLKDDSFTIRCDIMVSSCNPNGDAAATKVLLPHMCQHFEDLLHTEVGADVKFEVSGETVAAHWCVLAARSKVFMSQLFGPMKEGTTKPAVIQIKDMKATVFRALLSFIYTDSFPEMEDGGMDEDGMSQGVEQGQEKETALAKDEMRLQWLQSLLAAADRYDVQRLKFFCGKRLSEEISMSSVVSTLALAQQHHCHGLEQACFKLCGRLGIFIRGGRVVHA</sequence>
<comment type="pathway">
    <text evidence="1">Protein modification; protein ubiquitination.</text>
</comment>
<dbReference type="Gene3D" id="2.60.210.10">
    <property type="entry name" value="Apoptosis, Tumor Necrosis Factor Receptor Associated Protein 2, Chain A"/>
    <property type="match status" value="1"/>
</dbReference>
<dbReference type="Gramene" id="HORVU.MOREX.r2.5HG0353260.1">
    <property type="protein sequence ID" value="HORVU.MOREX.r2.5HG0353260.1.CDS.1"/>
    <property type="gene ID" value="HORVU.MOREX.r2.5HG0353260"/>
</dbReference>
<evidence type="ECO:0000313" key="7">
    <source>
        <dbReference type="Proteomes" id="UP000011116"/>
    </source>
</evidence>
<dbReference type="PANTHER" id="PTHR26379:SF378">
    <property type="entry name" value="BTB DOMAIN-CONTAINING PROTEIN"/>
    <property type="match status" value="1"/>
</dbReference>
<comment type="similarity">
    <text evidence="2">Belongs to the Tdpoz family.</text>
</comment>
<feature type="domain" description="MATH" evidence="4">
    <location>
        <begin position="52"/>
        <end position="182"/>
    </location>
</feature>
<dbReference type="EnsemblPlants" id="HORVU.MOREX.r3.5HG0425050.1">
    <property type="protein sequence ID" value="HORVU.MOREX.r3.5HG0425050.1.CDS1"/>
    <property type="gene ID" value="HORVU.MOREX.r3.5HG0425050"/>
</dbReference>
<dbReference type="EMBL" id="AK369602">
    <property type="protein sequence ID" value="BAK00803.1"/>
    <property type="molecule type" value="mRNA"/>
</dbReference>
<dbReference type="PANTHER" id="PTHR26379">
    <property type="entry name" value="BTB/POZ AND MATH DOMAIN-CONTAINING PROTEIN 1"/>
    <property type="match status" value="1"/>
</dbReference>
<dbReference type="GO" id="GO:0016567">
    <property type="term" value="P:protein ubiquitination"/>
    <property type="evidence" value="ECO:0007669"/>
    <property type="project" value="InterPro"/>
</dbReference>
<dbReference type="InterPro" id="IPR045005">
    <property type="entry name" value="BPM1-6"/>
</dbReference>
<reference evidence="6" key="4">
    <citation type="submission" date="2022-01" db="UniProtKB">
        <authorList>
            <consortium name="EnsemblPlants"/>
        </authorList>
    </citation>
    <scope>IDENTIFICATION</scope>
    <source>
        <strain evidence="6">subsp. vulgare</strain>
    </source>
</reference>